<keyword evidence="3" id="KW-1185">Reference proteome</keyword>
<protein>
    <submittedName>
        <fullName evidence="2">Uncharacterized protein</fullName>
    </submittedName>
</protein>
<reference evidence="2" key="1">
    <citation type="journal article" date="2021" name="bioRxiv">
        <title>Whole Genome Assembly and Annotation of Northern Wild Rice, Zizania palustris L., Supports a Whole Genome Duplication in the Zizania Genus.</title>
        <authorList>
            <person name="Haas M."/>
            <person name="Kono T."/>
            <person name="Macchietto M."/>
            <person name="Millas R."/>
            <person name="McGilp L."/>
            <person name="Shao M."/>
            <person name="Duquette J."/>
            <person name="Hirsch C.N."/>
            <person name="Kimball J."/>
        </authorList>
    </citation>
    <scope>NUCLEOTIDE SEQUENCE</scope>
    <source>
        <tissue evidence="2">Fresh leaf tissue</tissue>
    </source>
</reference>
<name>A0A8J5RM72_ZIZPA</name>
<evidence type="ECO:0000256" key="1">
    <source>
        <dbReference type="SAM" id="MobiDB-lite"/>
    </source>
</evidence>
<accession>A0A8J5RM72</accession>
<reference evidence="2" key="2">
    <citation type="submission" date="2021-02" db="EMBL/GenBank/DDBJ databases">
        <authorList>
            <person name="Kimball J.A."/>
            <person name="Haas M.W."/>
            <person name="Macchietto M."/>
            <person name="Kono T."/>
            <person name="Duquette J."/>
            <person name="Shao M."/>
        </authorList>
    </citation>
    <scope>NUCLEOTIDE SEQUENCE</scope>
    <source>
        <tissue evidence="2">Fresh leaf tissue</tissue>
    </source>
</reference>
<dbReference type="AlphaFoldDB" id="A0A8J5RM72"/>
<comment type="caution">
    <text evidence="2">The sequence shown here is derived from an EMBL/GenBank/DDBJ whole genome shotgun (WGS) entry which is preliminary data.</text>
</comment>
<organism evidence="2 3">
    <name type="scientific">Zizania palustris</name>
    <name type="common">Northern wild rice</name>
    <dbReference type="NCBI Taxonomy" id="103762"/>
    <lineage>
        <taxon>Eukaryota</taxon>
        <taxon>Viridiplantae</taxon>
        <taxon>Streptophyta</taxon>
        <taxon>Embryophyta</taxon>
        <taxon>Tracheophyta</taxon>
        <taxon>Spermatophyta</taxon>
        <taxon>Magnoliopsida</taxon>
        <taxon>Liliopsida</taxon>
        <taxon>Poales</taxon>
        <taxon>Poaceae</taxon>
        <taxon>BOP clade</taxon>
        <taxon>Oryzoideae</taxon>
        <taxon>Oryzeae</taxon>
        <taxon>Zizaniinae</taxon>
        <taxon>Zizania</taxon>
    </lineage>
</organism>
<sequence length="118" mass="12952">MPPLRLASPCLSRRCVGLPRLVPCQPVSPGAASSYLAMRHVAPRRHASLGAMLRCVDPRCLVPHRPAPPCVARRPSPCPALPCPDLRDIEFGEDDGPDPFPQDFERKLKPMWRSGKGP</sequence>
<evidence type="ECO:0000313" key="3">
    <source>
        <dbReference type="Proteomes" id="UP000729402"/>
    </source>
</evidence>
<evidence type="ECO:0000313" key="2">
    <source>
        <dbReference type="EMBL" id="KAG8052063.1"/>
    </source>
</evidence>
<feature type="region of interest" description="Disordered" evidence="1">
    <location>
        <begin position="92"/>
        <end position="118"/>
    </location>
</feature>
<proteinExistence type="predicted"/>
<dbReference type="EMBL" id="JAAALK010000288">
    <property type="protein sequence ID" value="KAG8052063.1"/>
    <property type="molecule type" value="Genomic_DNA"/>
</dbReference>
<gene>
    <name evidence="2" type="ORF">GUJ93_ZPchr0001g31682</name>
</gene>
<dbReference type="Proteomes" id="UP000729402">
    <property type="component" value="Unassembled WGS sequence"/>
</dbReference>